<evidence type="ECO:0000313" key="1">
    <source>
        <dbReference type="EMBL" id="VDP65377.1"/>
    </source>
</evidence>
<reference evidence="3" key="1">
    <citation type="submission" date="2016-06" db="UniProtKB">
        <authorList>
            <consortium name="WormBaseParasite"/>
        </authorList>
    </citation>
    <scope>IDENTIFICATION</scope>
</reference>
<protein>
    <submittedName>
        <fullName evidence="3">Copine domain-containing protein</fullName>
    </submittedName>
</protein>
<sequence length="74" mass="8048">MPDEFFGHPVGPQYVPQGFYIEVHETCCGMLFELVAVLQNPTKSKELFNTAASAAKPTLVWAGAGISDNFEATK</sequence>
<dbReference type="AlphaFoldDB" id="A0A183A551"/>
<keyword evidence="2" id="KW-1185">Reference proteome</keyword>
<evidence type="ECO:0000313" key="2">
    <source>
        <dbReference type="Proteomes" id="UP000272942"/>
    </source>
</evidence>
<dbReference type="EMBL" id="UZAN01039407">
    <property type="protein sequence ID" value="VDP65377.1"/>
    <property type="molecule type" value="Genomic_DNA"/>
</dbReference>
<evidence type="ECO:0000313" key="3">
    <source>
        <dbReference type="WBParaSite" id="ECPE_0000208601-mRNA-1"/>
    </source>
</evidence>
<dbReference type="WBParaSite" id="ECPE_0000208601-mRNA-1">
    <property type="protein sequence ID" value="ECPE_0000208601-mRNA-1"/>
    <property type="gene ID" value="ECPE_0000208601"/>
</dbReference>
<gene>
    <name evidence="1" type="ORF">ECPE_LOCUS2086</name>
</gene>
<organism evidence="3">
    <name type="scientific">Echinostoma caproni</name>
    <dbReference type="NCBI Taxonomy" id="27848"/>
    <lineage>
        <taxon>Eukaryota</taxon>
        <taxon>Metazoa</taxon>
        <taxon>Spiralia</taxon>
        <taxon>Lophotrochozoa</taxon>
        <taxon>Platyhelminthes</taxon>
        <taxon>Trematoda</taxon>
        <taxon>Digenea</taxon>
        <taxon>Plagiorchiida</taxon>
        <taxon>Echinostomata</taxon>
        <taxon>Echinostomatoidea</taxon>
        <taxon>Echinostomatidae</taxon>
        <taxon>Echinostoma</taxon>
    </lineage>
</organism>
<accession>A0A183A551</accession>
<proteinExistence type="predicted"/>
<reference evidence="1 2" key="2">
    <citation type="submission" date="2018-11" db="EMBL/GenBank/DDBJ databases">
        <authorList>
            <consortium name="Pathogen Informatics"/>
        </authorList>
    </citation>
    <scope>NUCLEOTIDE SEQUENCE [LARGE SCALE GENOMIC DNA]</scope>
    <source>
        <strain evidence="1 2">Egypt</strain>
    </source>
</reference>
<name>A0A183A551_9TREM</name>
<dbReference type="Proteomes" id="UP000272942">
    <property type="component" value="Unassembled WGS sequence"/>
</dbReference>